<dbReference type="PhylomeDB" id="H0GKH6"/>
<dbReference type="Proteomes" id="UP000009009">
    <property type="component" value="Unassembled WGS sequence"/>
</dbReference>
<accession>H0GKH6</accession>
<feature type="compositionally biased region" description="Basic and acidic residues" evidence="1">
    <location>
        <begin position="205"/>
        <end position="230"/>
    </location>
</feature>
<reference evidence="2 3" key="1">
    <citation type="journal article" date="2012" name="FEMS Yeast Res.">
        <title>The genome sequence of the wine yeast VIN7 reveals an allotriploid hybrid genome with Saccharomyces cerevisiae and Saccharomyces kudriavzevii origins.</title>
        <authorList>
            <person name="Borneman A.R."/>
            <person name="Desany B.A."/>
            <person name="Riches D."/>
            <person name="Affourtit J.P."/>
            <person name="Forgan A.H."/>
            <person name="Pretorius I.S."/>
            <person name="Egholm M."/>
            <person name="Chambers P.J."/>
        </authorList>
    </citation>
    <scope>NUCLEOTIDE SEQUENCE [LARGE SCALE GENOMIC DNA]</scope>
    <source>
        <strain evidence="2 3">VIN7</strain>
    </source>
</reference>
<keyword evidence="3" id="KW-1185">Reference proteome</keyword>
<feature type="compositionally biased region" description="Basic and acidic residues" evidence="1">
    <location>
        <begin position="307"/>
        <end position="316"/>
    </location>
</feature>
<dbReference type="HOGENOM" id="CLU_060982_0_0_1"/>
<comment type="caution">
    <text evidence="2">The sequence shown here is derived from an EMBL/GenBank/DDBJ whole genome shotgun (WGS) entry which is preliminary data.</text>
</comment>
<organism evidence="2 3">
    <name type="scientific">Saccharomyces cerevisiae x Saccharomyces kudriavzevii (strain VIN7)</name>
    <name type="common">Yeast</name>
    <dbReference type="NCBI Taxonomy" id="1095631"/>
    <lineage>
        <taxon>Eukaryota</taxon>
        <taxon>Fungi</taxon>
        <taxon>Dikarya</taxon>
        <taxon>Ascomycota</taxon>
        <taxon>Saccharomycotina</taxon>
        <taxon>Saccharomycetes</taxon>
        <taxon>Saccharomycetales</taxon>
        <taxon>Saccharomycetaceae</taxon>
        <taxon>Saccharomyces</taxon>
    </lineage>
</organism>
<feature type="compositionally biased region" description="Polar residues" evidence="1">
    <location>
        <begin position="238"/>
        <end position="254"/>
    </location>
</feature>
<name>H0GKH6_SACCK</name>
<feature type="region of interest" description="Disordered" evidence="1">
    <location>
        <begin position="37"/>
        <end position="64"/>
    </location>
</feature>
<dbReference type="AlphaFoldDB" id="H0GKH6"/>
<sequence>MVDARGSTPCLIGDSIRNVNDGNSLDFQYTNQFNEESEASRLLTPQTSSNHALSKMQKDDDDIRDRSYTSVAELNREGALLTDEVDLENVDASKVRSNRDDLEAEEKRKKLLLLKKKQRNKSINSESFSSPSLRASKSNSLITSTDPVEDHISKYSSSGTPENITGEADDEDEDIIRNSYGQMIKNNSNRPHLAKGESYQSAEQEIDHTAPEKSEKRQERSGRSFDRQKSSAEFLRSLSRSISRGPTKNKTVSPSKGEDSRMYSTSNYSISLVDLENGPKIIPETLEEEQEDAEKEGVLMEDEGNEEYTKDLEEAANKAQPQ</sequence>
<feature type="compositionally biased region" description="Acidic residues" evidence="1">
    <location>
        <begin position="285"/>
        <end position="306"/>
    </location>
</feature>
<dbReference type="EMBL" id="AGVY01000041">
    <property type="protein sequence ID" value="EHN05614.1"/>
    <property type="molecule type" value="Genomic_DNA"/>
</dbReference>
<evidence type="ECO:0000313" key="3">
    <source>
        <dbReference type="Proteomes" id="UP000009009"/>
    </source>
</evidence>
<feature type="compositionally biased region" description="Polar residues" evidence="1">
    <location>
        <begin position="43"/>
        <end position="52"/>
    </location>
</feature>
<dbReference type="OrthoDB" id="4068767at2759"/>
<feature type="compositionally biased region" description="Polar residues" evidence="1">
    <location>
        <begin position="121"/>
        <end position="146"/>
    </location>
</feature>
<feature type="region of interest" description="Disordered" evidence="1">
    <location>
        <begin position="284"/>
        <end position="322"/>
    </location>
</feature>
<protein>
    <submittedName>
        <fullName evidence="2">YLR257W-like protein</fullName>
    </submittedName>
</protein>
<feature type="compositionally biased region" description="Polar residues" evidence="1">
    <location>
        <begin position="179"/>
        <end position="190"/>
    </location>
</feature>
<gene>
    <name evidence="2" type="ORF">VIN7_3375</name>
</gene>
<feature type="region of interest" description="Disordered" evidence="1">
    <location>
        <begin position="116"/>
        <end position="272"/>
    </location>
</feature>
<feature type="compositionally biased region" description="Polar residues" evidence="1">
    <location>
        <begin position="154"/>
        <end position="163"/>
    </location>
</feature>
<evidence type="ECO:0000313" key="2">
    <source>
        <dbReference type="EMBL" id="EHN05614.1"/>
    </source>
</evidence>
<evidence type="ECO:0000256" key="1">
    <source>
        <dbReference type="SAM" id="MobiDB-lite"/>
    </source>
</evidence>
<proteinExistence type="predicted"/>